<dbReference type="SUPFAM" id="SSF50129">
    <property type="entry name" value="GroES-like"/>
    <property type="match status" value="1"/>
</dbReference>
<feature type="domain" description="Enoyl reductase (ER)" evidence="1">
    <location>
        <begin position="1"/>
        <end position="248"/>
    </location>
</feature>
<evidence type="ECO:0000313" key="2">
    <source>
        <dbReference type="EMBL" id="TFY78322.1"/>
    </source>
</evidence>
<proteinExistence type="predicted"/>
<gene>
    <name evidence="2" type="ORF">EWM64_g5693</name>
</gene>
<dbReference type="InterPro" id="IPR036291">
    <property type="entry name" value="NAD(P)-bd_dom_sf"/>
</dbReference>
<name>A0A4Y9ZU42_9AGAM</name>
<accession>A0A4Y9ZU42</accession>
<dbReference type="PANTHER" id="PTHR45348:SF2">
    <property type="entry name" value="ZINC-TYPE ALCOHOL DEHYDROGENASE-LIKE PROTEIN C2E1P3.01"/>
    <property type="match status" value="1"/>
</dbReference>
<dbReference type="InterPro" id="IPR047122">
    <property type="entry name" value="Trans-enoyl_RdTase-like"/>
</dbReference>
<dbReference type="InterPro" id="IPR020843">
    <property type="entry name" value="ER"/>
</dbReference>
<dbReference type="EMBL" id="SFCI01000704">
    <property type="protein sequence ID" value="TFY78322.1"/>
    <property type="molecule type" value="Genomic_DNA"/>
</dbReference>
<dbReference type="InterPro" id="IPR011032">
    <property type="entry name" value="GroES-like_sf"/>
</dbReference>
<dbReference type="OrthoDB" id="10257049at2759"/>
<dbReference type="GO" id="GO:0016651">
    <property type="term" value="F:oxidoreductase activity, acting on NAD(P)H"/>
    <property type="evidence" value="ECO:0007669"/>
    <property type="project" value="InterPro"/>
</dbReference>
<dbReference type="AlphaFoldDB" id="A0A4Y9ZU42"/>
<dbReference type="CDD" id="cd08249">
    <property type="entry name" value="enoyl_reductase_like"/>
    <property type="match status" value="1"/>
</dbReference>
<dbReference type="SUPFAM" id="SSF51735">
    <property type="entry name" value="NAD(P)-binding Rossmann-fold domains"/>
    <property type="match status" value="1"/>
</dbReference>
<dbReference type="PANTHER" id="PTHR45348">
    <property type="entry name" value="HYPOTHETICAL OXIDOREDUCTASE (EUROFUNG)"/>
    <property type="match status" value="1"/>
</dbReference>
<organism evidence="2 3">
    <name type="scientific">Hericium alpestre</name>
    <dbReference type="NCBI Taxonomy" id="135208"/>
    <lineage>
        <taxon>Eukaryota</taxon>
        <taxon>Fungi</taxon>
        <taxon>Dikarya</taxon>
        <taxon>Basidiomycota</taxon>
        <taxon>Agaricomycotina</taxon>
        <taxon>Agaricomycetes</taxon>
        <taxon>Russulales</taxon>
        <taxon>Hericiaceae</taxon>
        <taxon>Hericium</taxon>
    </lineage>
</organism>
<dbReference type="STRING" id="135208.A0A4Y9ZU42"/>
<dbReference type="SMART" id="SM00829">
    <property type="entry name" value="PKS_ER"/>
    <property type="match status" value="1"/>
</dbReference>
<dbReference type="Proteomes" id="UP000298061">
    <property type="component" value="Unassembled WGS sequence"/>
</dbReference>
<reference evidence="2 3" key="1">
    <citation type="submission" date="2019-02" db="EMBL/GenBank/DDBJ databases">
        <title>Genome sequencing of the rare red list fungi Hericium alpestre (H. flagellum).</title>
        <authorList>
            <person name="Buettner E."/>
            <person name="Kellner H."/>
        </authorList>
    </citation>
    <scope>NUCLEOTIDE SEQUENCE [LARGE SCALE GENOMIC DNA]</scope>
    <source>
        <strain evidence="2 3">DSM 108284</strain>
    </source>
</reference>
<comment type="caution">
    <text evidence="2">The sequence shown here is derived from an EMBL/GenBank/DDBJ whole genome shotgun (WGS) entry which is preliminary data.</text>
</comment>
<evidence type="ECO:0000259" key="1">
    <source>
        <dbReference type="SMART" id="SM00829"/>
    </source>
</evidence>
<sequence>MGDGVSNFKVGERVGRWLLRRRLPRLEYILVPASLPLLRIPEDISNEEAATIALALGTAAIGLRRIANFPEQAPLGHTILVWGGSSSVGLYAIQLARLVGFKVITTASPKNHELIVEASGRGGVDYVYDAISEQGSYEAAVKAFRKYGPRRIALVLPVDETAFEPGVEAHFSVVSTLLGSAVSLFGRYFVDDERDILFGQKLYKQVEVWLREERLKANPHAVRAGELNGVQDGLKFMKEGKVSGSKLVYRIA</sequence>
<keyword evidence="3" id="KW-1185">Reference proteome</keyword>
<evidence type="ECO:0000313" key="3">
    <source>
        <dbReference type="Proteomes" id="UP000298061"/>
    </source>
</evidence>
<protein>
    <recommendedName>
        <fullName evidence="1">Enoyl reductase (ER) domain-containing protein</fullName>
    </recommendedName>
</protein>
<dbReference type="Gene3D" id="3.40.50.720">
    <property type="entry name" value="NAD(P)-binding Rossmann-like Domain"/>
    <property type="match status" value="2"/>
</dbReference>
<dbReference type="Gene3D" id="3.90.180.10">
    <property type="entry name" value="Medium-chain alcohol dehydrogenases, catalytic domain"/>
    <property type="match status" value="2"/>
</dbReference>